<evidence type="ECO:0000313" key="2">
    <source>
        <dbReference type="Proteomes" id="UP000887565"/>
    </source>
</evidence>
<accession>A0A915JUA1</accession>
<dbReference type="Proteomes" id="UP000887565">
    <property type="component" value="Unplaced"/>
</dbReference>
<feature type="compositionally biased region" description="Polar residues" evidence="1">
    <location>
        <begin position="1"/>
        <end position="15"/>
    </location>
</feature>
<keyword evidence="2" id="KW-1185">Reference proteome</keyword>
<dbReference type="AlphaFoldDB" id="A0A915JUA1"/>
<sequence>MQPQNLNPAHGSSTPDQHHKYNTGDHLDCTLSFPAIALHRKTPKGSKIRPCRSCAQGNKKVTIPYEKRCQNSPNAATAAHRALSFDQMLLPRPSNIAQSTAVPTVSLPPHNPPTVSLPPHNPPLSTFSTPALDGTAQLQAQLIPATAALIISHPPPSLNQNPLITAVNCPNPPAIPQIPPPSTTARNSNDQTIARMDSSESFVNIDHRRPQPPPTLQQAITAAA</sequence>
<feature type="region of interest" description="Disordered" evidence="1">
    <location>
        <begin position="1"/>
        <end position="23"/>
    </location>
</feature>
<protein>
    <submittedName>
        <fullName evidence="3">Uncharacterized protein</fullName>
    </submittedName>
</protein>
<organism evidence="2 3">
    <name type="scientific">Romanomermis culicivorax</name>
    <name type="common">Nematode worm</name>
    <dbReference type="NCBI Taxonomy" id="13658"/>
    <lineage>
        <taxon>Eukaryota</taxon>
        <taxon>Metazoa</taxon>
        <taxon>Ecdysozoa</taxon>
        <taxon>Nematoda</taxon>
        <taxon>Enoplea</taxon>
        <taxon>Dorylaimia</taxon>
        <taxon>Mermithida</taxon>
        <taxon>Mermithoidea</taxon>
        <taxon>Mermithidae</taxon>
        <taxon>Romanomermis</taxon>
    </lineage>
</organism>
<reference evidence="3" key="1">
    <citation type="submission" date="2022-11" db="UniProtKB">
        <authorList>
            <consortium name="WormBaseParasite"/>
        </authorList>
    </citation>
    <scope>IDENTIFICATION</scope>
</reference>
<name>A0A915JUA1_ROMCU</name>
<evidence type="ECO:0000313" key="3">
    <source>
        <dbReference type="WBParaSite" id="nRc.2.0.1.t29678-RA"/>
    </source>
</evidence>
<proteinExistence type="predicted"/>
<feature type="region of interest" description="Disordered" evidence="1">
    <location>
        <begin position="201"/>
        <end position="224"/>
    </location>
</feature>
<evidence type="ECO:0000256" key="1">
    <source>
        <dbReference type="SAM" id="MobiDB-lite"/>
    </source>
</evidence>
<dbReference type="WBParaSite" id="nRc.2.0.1.t29678-RA">
    <property type="protein sequence ID" value="nRc.2.0.1.t29678-RA"/>
    <property type="gene ID" value="nRc.2.0.1.g29678"/>
</dbReference>